<dbReference type="Pfam" id="PF13472">
    <property type="entry name" value="Lipase_GDSL_2"/>
    <property type="match status" value="1"/>
</dbReference>
<dbReference type="PANTHER" id="PTHR30383">
    <property type="entry name" value="THIOESTERASE 1/PROTEASE 1/LYSOPHOSPHOLIPASE L1"/>
    <property type="match status" value="1"/>
</dbReference>
<evidence type="ECO:0000313" key="2">
    <source>
        <dbReference type="EMBL" id="MBS4222126.1"/>
    </source>
</evidence>
<name>A0A942UIJ9_9BACI</name>
<dbReference type="EMBL" id="JAGYPN010000001">
    <property type="protein sequence ID" value="MBS4222126.1"/>
    <property type="molecule type" value="Genomic_DNA"/>
</dbReference>
<proteinExistence type="predicted"/>
<organism evidence="2 3">
    <name type="scientific">Lederbergia citrea</name>
    <dbReference type="NCBI Taxonomy" id="2833581"/>
    <lineage>
        <taxon>Bacteria</taxon>
        <taxon>Bacillati</taxon>
        <taxon>Bacillota</taxon>
        <taxon>Bacilli</taxon>
        <taxon>Bacillales</taxon>
        <taxon>Bacillaceae</taxon>
        <taxon>Lederbergia</taxon>
    </lineage>
</organism>
<evidence type="ECO:0000313" key="3">
    <source>
        <dbReference type="Proteomes" id="UP000676456"/>
    </source>
</evidence>
<dbReference type="InterPro" id="IPR013830">
    <property type="entry name" value="SGNH_hydro"/>
</dbReference>
<feature type="domain" description="SGNH hydrolase-type esterase" evidence="1">
    <location>
        <begin position="53"/>
        <end position="243"/>
    </location>
</feature>
<dbReference type="InterPro" id="IPR036514">
    <property type="entry name" value="SGNH_hydro_sf"/>
</dbReference>
<dbReference type="AlphaFoldDB" id="A0A942UIJ9"/>
<dbReference type="PROSITE" id="PS51257">
    <property type="entry name" value="PROKAR_LIPOPROTEIN"/>
    <property type="match status" value="1"/>
</dbReference>
<dbReference type="RefSeq" id="WP_213097095.1">
    <property type="nucleotide sequence ID" value="NZ_JAGYPH010000001.1"/>
</dbReference>
<keyword evidence="3" id="KW-1185">Reference proteome</keyword>
<accession>A0A942UIJ9</accession>
<dbReference type="Gene3D" id="3.40.50.1110">
    <property type="entry name" value="SGNH hydrolase"/>
    <property type="match status" value="1"/>
</dbReference>
<evidence type="ECO:0000259" key="1">
    <source>
        <dbReference type="Pfam" id="PF13472"/>
    </source>
</evidence>
<dbReference type="PANTHER" id="PTHR30383:SF27">
    <property type="entry name" value="SPORE GERMINATION LIPASE LIPC"/>
    <property type="match status" value="1"/>
</dbReference>
<gene>
    <name evidence="2" type="ORF">KHA91_05065</name>
</gene>
<dbReference type="Proteomes" id="UP000676456">
    <property type="component" value="Unassembled WGS sequence"/>
</dbReference>
<dbReference type="GO" id="GO:0004622">
    <property type="term" value="F:phosphatidylcholine lysophospholipase activity"/>
    <property type="evidence" value="ECO:0007669"/>
    <property type="project" value="TreeGrafter"/>
</dbReference>
<sequence length="263" mass="30327">MKRYISLLFCLLLILGGCSVQYDRQGIRSIHRETKQLPPADFMPKNITIVSAGDSLTQGVGDIQELGGYIPYLKNKMENNKSIGTALFYNFGVKGNRTDQLLARLKQEQIKTAIEEADLVVITIGGNDVMQVFKENIMGLHLNKFAEAETGYSERLTEIIETILLYNNQAEIILLGIYNPFIKWFSDLKEMETVVKRWNHASYNVVSKYENARFVPVDDIFENNEESLLYTDYFHPNNRGYELIAERIYDYLKEEGKLHTFLE</sequence>
<dbReference type="InterPro" id="IPR051532">
    <property type="entry name" value="Ester_Hydrolysis_Enzymes"/>
</dbReference>
<reference evidence="2 3" key="1">
    <citation type="submission" date="2021-05" db="EMBL/GenBank/DDBJ databases">
        <title>Novel Bacillus species.</title>
        <authorList>
            <person name="Liu G."/>
        </authorList>
    </citation>
    <scope>NUCLEOTIDE SEQUENCE [LARGE SCALE GENOMIC DNA]</scope>
    <source>
        <strain evidence="2 3">FJAT-49682</strain>
    </source>
</reference>
<dbReference type="SUPFAM" id="SSF52266">
    <property type="entry name" value="SGNH hydrolase"/>
    <property type="match status" value="1"/>
</dbReference>
<comment type="caution">
    <text evidence="2">The sequence shown here is derived from an EMBL/GenBank/DDBJ whole genome shotgun (WGS) entry which is preliminary data.</text>
</comment>
<protein>
    <submittedName>
        <fullName evidence="2">SGNH/GDSL hydrolase family protein</fullName>
    </submittedName>
</protein>
<dbReference type="CDD" id="cd04506">
    <property type="entry name" value="SGNH_hydrolase_YpmR_like"/>
    <property type="match status" value="1"/>
</dbReference>
<keyword evidence="2" id="KW-0378">Hydrolase</keyword>